<accession>A0A4Y2LGU0</accession>
<protein>
    <recommendedName>
        <fullName evidence="3">MULE transposase domain-containing protein</fullName>
    </recommendedName>
</protein>
<sequence>MDFEVAAIKEVQRHFPSVNILGCNFHFNQCLWRQVQNLGLVPDYKDDEEIRLHVRVCAALAYLPESDMDEVWLCIQGTSPQHAKLQEFFDYFVKEWLENSIITTSKWNCHKQQHRTSNTIGGWHNKFQTILSKPHPKFRNPLQALKDESKYNDFFNKLNGDKFRREEKSWEIRPV</sequence>
<organism evidence="1 2">
    <name type="scientific">Araneus ventricosus</name>
    <name type="common">Orbweaver spider</name>
    <name type="synonym">Epeira ventricosa</name>
    <dbReference type="NCBI Taxonomy" id="182803"/>
    <lineage>
        <taxon>Eukaryota</taxon>
        <taxon>Metazoa</taxon>
        <taxon>Ecdysozoa</taxon>
        <taxon>Arthropoda</taxon>
        <taxon>Chelicerata</taxon>
        <taxon>Arachnida</taxon>
        <taxon>Araneae</taxon>
        <taxon>Araneomorphae</taxon>
        <taxon>Entelegynae</taxon>
        <taxon>Araneoidea</taxon>
        <taxon>Araneidae</taxon>
        <taxon>Araneus</taxon>
    </lineage>
</organism>
<evidence type="ECO:0000313" key="2">
    <source>
        <dbReference type="Proteomes" id="UP000499080"/>
    </source>
</evidence>
<dbReference type="Proteomes" id="UP000499080">
    <property type="component" value="Unassembled WGS sequence"/>
</dbReference>
<evidence type="ECO:0000313" key="1">
    <source>
        <dbReference type="EMBL" id="GBN13774.1"/>
    </source>
</evidence>
<gene>
    <name evidence="1" type="ORF">AVEN_258100_1</name>
</gene>
<dbReference type="EMBL" id="BGPR01005825">
    <property type="protein sequence ID" value="GBN13774.1"/>
    <property type="molecule type" value="Genomic_DNA"/>
</dbReference>
<reference evidence="1 2" key="1">
    <citation type="journal article" date="2019" name="Sci. Rep.">
        <title>Orb-weaving spider Araneus ventricosus genome elucidates the spidroin gene catalogue.</title>
        <authorList>
            <person name="Kono N."/>
            <person name="Nakamura H."/>
            <person name="Ohtoshi R."/>
            <person name="Moran D.A.P."/>
            <person name="Shinohara A."/>
            <person name="Yoshida Y."/>
            <person name="Fujiwara M."/>
            <person name="Mori M."/>
            <person name="Tomita M."/>
            <person name="Arakawa K."/>
        </authorList>
    </citation>
    <scope>NUCLEOTIDE SEQUENCE [LARGE SCALE GENOMIC DNA]</scope>
</reference>
<proteinExistence type="predicted"/>
<dbReference type="OrthoDB" id="10029846at2759"/>
<keyword evidence="2" id="KW-1185">Reference proteome</keyword>
<dbReference type="AlphaFoldDB" id="A0A4Y2LGU0"/>
<evidence type="ECO:0008006" key="3">
    <source>
        <dbReference type="Google" id="ProtNLM"/>
    </source>
</evidence>
<name>A0A4Y2LGU0_ARAVE</name>
<comment type="caution">
    <text evidence="1">The sequence shown here is derived from an EMBL/GenBank/DDBJ whole genome shotgun (WGS) entry which is preliminary data.</text>
</comment>